<keyword evidence="2" id="KW-0560">Oxidoreductase</keyword>
<dbReference type="RefSeq" id="WP_135943163.1">
    <property type="nucleotide sequence ID" value="NZ_BMEI01000001.1"/>
</dbReference>
<evidence type="ECO:0000313" key="4">
    <source>
        <dbReference type="EMBL" id="TGY93968.1"/>
    </source>
</evidence>
<reference evidence="4 5" key="1">
    <citation type="journal article" date="2013" name="Int. J. Syst. Evol. Microbiol.">
        <title>Marinicauda pacifica gen. nov., sp. nov., a prosthecate alphaproteobacterium of the family Hyphomonadaceae isolated from deep seawater.</title>
        <authorList>
            <person name="Zhang X.Y."/>
            <person name="Li G.W."/>
            <person name="Wang C.S."/>
            <person name="Zhang Y.J."/>
            <person name="Xu X.W."/>
            <person name="Li H."/>
            <person name="Liu A."/>
            <person name="Liu C."/>
            <person name="Xie B.B."/>
            <person name="Qin Q.L."/>
            <person name="Xu Z."/>
            <person name="Chen X.L."/>
            <person name="Zhou B.C."/>
            <person name="Zhang Y.Z."/>
        </authorList>
    </citation>
    <scope>NUCLEOTIDE SEQUENCE [LARGE SCALE GENOMIC DNA]</scope>
    <source>
        <strain evidence="4 5">P-1 km-3</strain>
    </source>
</reference>
<dbReference type="AlphaFoldDB" id="A0A4S2HDX3"/>
<dbReference type="PANTHER" id="PTHR43639">
    <property type="entry name" value="OXIDOREDUCTASE, SHORT-CHAIN DEHYDROGENASE/REDUCTASE FAMILY (AFU_ORTHOLOGUE AFUA_5G02870)"/>
    <property type="match status" value="1"/>
</dbReference>
<dbReference type="Pfam" id="PF00106">
    <property type="entry name" value="adh_short"/>
    <property type="match status" value="1"/>
</dbReference>
<comment type="caution">
    <text evidence="4">The sequence shown here is derived from an EMBL/GenBank/DDBJ whole genome shotgun (WGS) entry which is preliminary data.</text>
</comment>
<comment type="similarity">
    <text evidence="1 3">Belongs to the short-chain dehydrogenases/reductases (SDR) family.</text>
</comment>
<dbReference type="GO" id="GO:0016491">
    <property type="term" value="F:oxidoreductase activity"/>
    <property type="evidence" value="ECO:0007669"/>
    <property type="project" value="UniProtKB-KW"/>
</dbReference>
<dbReference type="InterPro" id="IPR036291">
    <property type="entry name" value="NAD(P)-bd_dom_sf"/>
</dbReference>
<dbReference type="NCBIfam" id="NF006597">
    <property type="entry name" value="PRK09134.1"/>
    <property type="match status" value="1"/>
</dbReference>
<dbReference type="EMBL" id="SRXV01000001">
    <property type="protein sequence ID" value="TGY93968.1"/>
    <property type="molecule type" value="Genomic_DNA"/>
</dbReference>
<name>A0A4S2HDX3_9PROT</name>
<protein>
    <submittedName>
        <fullName evidence="4">SDR family oxidoreductase</fullName>
    </submittedName>
</protein>
<dbReference type="PRINTS" id="PR00080">
    <property type="entry name" value="SDRFAMILY"/>
</dbReference>
<organism evidence="4 5">
    <name type="scientific">Marinicauda pacifica</name>
    <dbReference type="NCBI Taxonomy" id="1133559"/>
    <lineage>
        <taxon>Bacteria</taxon>
        <taxon>Pseudomonadati</taxon>
        <taxon>Pseudomonadota</taxon>
        <taxon>Alphaproteobacteria</taxon>
        <taxon>Maricaulales</taxon>
        <taxon>Maricaulaceae</taxon>
        <taxon>Marinicauda</taxon>
    </lineage>
</organism>
<dbReference type="InterPro" id="IPR002347">
    <property type="entry name" value="SDR_fam"/>
</dbReference>
<dbReference type="SUPFAM" id="SSF51735">
    <property type="entry name" value="NAD(P)-binding Rossmann-fold domains"/>
    <property type="match status" value="1"/>
</dbReference>
<dbReference type="Proteomes" id="UP000305451">
    <property type="component" value="Unassembled WGS sequence"/>
</dbReference>
<evidence type="ECO:0000256" key="2">
    <source>
        <dbReference type="ARBA" id="ARBA00023002"/>
    </source>
</evidence>
<dbReference type="PANTHER" id="PTHR43639:SF1">
    <property type="entry name" value="SHORT-CHAIN DEHYDROGENASE_REDUCTASE FAMILY PROTEIN"/>
    <property type="match status" value="1"/>
</dbReference>
<sequence length="258" mass="27769">MTNTMPAKGAALVTGGARRMGRAFVDALVEDGYPVVIHFNTSGEEAEAAAREAESRGGRAIALGADLSDPAAAGALVERARQEIGPLEVLVNSASIFEDDSPSNLTPESFRRHMEVNTLAPALLSRDFAAQAADTGGSAMILNVLDYKLFNINADYFSYTLSKAALKTMTEMLAREFAPAVRVNAVAPGLTLPSPYHDEDEFDRLHDDNPLRCGPRLEDMVRTLRYFLATPSVSGQILAVDGGQHFDPRLTRDVFGAL</sequence>
<gene>
    <name evidence="4" type="ORF">E5162_01375</name>
</gene>
<evidence type="ECO:0000313" key="5">
    <source>
        <dbReference type="Proteomes" id="UP000305451"/>
    </source>
</evidence>
<dbReference type="OrthoDB" id="9786360at2"/>
<dbReference type="Gene3D" id="3.40.50.720">
    <property type="entry name" value="NAD(P)-binding Rossmann-like Domain"/>
    <property type="match status" value="1"/>
</dbReference>
<evidence type="ECO:0000256" key="1">
    <source>
        <dbReference type="ARBA" id="ARBA00006484"/>
    </source>
</evidence>
<proteinExistence type="inferred from homology"/>
<accession>A0A4S2HDX3</accession>
<keyword evidence="5" id="KW-1185">Reference proteome</keyword>
<evidence type="ECO:0000256" key="3">
    <source>
        <dbReference type="RuleBase" id="RU000363"/>
    </source>
</evidence>
<dbReference type="PRINTS" id="PR00081">
    <property type="entry name" value="GDHRDH"/>
</dbReference>